<keyword evidence="1 3" id="KW-0238">DNA-binding</keyword>
<feature type="region of interest" description="Disordered" evidence="4">
    <location>
        <begin position="1"/>
        <end position="83"/>
    </location>
</feature>
<feature type="region of interest" description="Disordered" evidence="4">
    <location>
        <begin position="222"/>
        <end position="264"/>
    </location>
</feature>
<accession>A0A401GQ72</accession>
<reference evidence="6 7" key="1">
    <citation type="journal article" date="2018" name="Sci. Rep.">
        <title>Genome sequence of the cauliflower mushroom Sparassis crispa (Hanabiratake) and its association with beneficial usage.</title>
        <authorList>
            <person name="Kiyama R."/>
            <person name="Furutani Y."/>
            <person name="Kawaguchi K."/>
            <person name="Nakanishi T."/>
        </authorList>
    </citation>
    <scope>NUCLEOTIDE SEQUENCE [LARGE SCALE GENOMIC DNA]</scope>
</reference>
<evidence type="ECO:0000256" key="4">
    <source>
        <dbReference type="SAM" id="MobiDB-lite"/>
    </source>
</evidence>
<evidence type="ECO:0000256" key="1">
    <source>
        <dbReference type="ARBA" id="ARBA00023125"/>
    </source>
</evidence>
<dbReference type="GO" id="GO:0030154">
    <property type="term" value="P:cell differentiation"/>
    <property type="evidence" value="ECO:0007669"/>
    <property type="project" value="TreeGrafter"/>
</dbReference>
<dbReference type="AlphaFoldDB" id="A0A401GQ72"/>
<proteinExistence type="predicted"/>
<dbReference type="InterPro" id="IPR050140">
    <property type="entry name" value="SRY-related_HMG-box_TF-like"/>
</dbReference>
<feature type="compositionally biased region" description="Low complexity" evidence="4">
    <location>
        <begin position="245"/>
        <end position="264"/>
    </location>
</feature>
<dbReference type="InParanoid" id="A0A401GQ72"/>
<dbReference type="SMART" id="SM00398">
    <property type="entry name" value="HMG"/>
    <property type="match status" value="1"/>
</dbReference>
<dbReference type="STRING" id="139825.A0A401GQ72"/>
<evidence type="ECO:0000259" key="5">
    <source>
        <dbReference type="PROSITE" id="PS50118"/>
    </source>
</evidence>
<keyword evidence="7" id="KW-1185">Reference proteome</keyword>
<dbReference type="Proteomes" id="UP000287166">
    <property type="component" value="Unassembled WGS sequence"/>
</dbReference>
<dbReference type="GO" id="GO:0001228">
    <property type="term" value="F:DNA-binding transcription activator activity, RNA polymerase II-specific"/>
    <property type="evidence" value="ECO:0007669"/>
    <property type="project" value="TreeGrafter"/>
</dbReference>
<comment type="caution">
    <text evidence="6">The sequence shown here is derived from an EMBL/GenBank/DDBJ whole genome shotgun (WGS) entry which is preliminary data.</text>
</comment>
<dbReference type="PANTHER" id="PTHR10270">
    <property type="entry name" value="SOX TRANSCRIPTION FACTOR"/>
    <property type="match status" value="1"/>
</dbReference>
<feature type="DNA-binding region" description="HMG box" evidence="3">
    <location>
        <begin position="83"/>
        <end position="152"/>
    </location>
</feature>
<keyword evidence="2" id="KW-0804">Transcription</keyword>
<dbReference type="RefSeq" id="XP_027614817.1">
    <property type="nucleotide sequence ID" value="XM_027759016.1"/>
</dbReference>
<name>A0A401GQ72_9APHY</name>
<dbReference type="InterPro" id="IPR009071">
    <property type="entry name" value="HMG_box_dom"/>
</dbReference>
<dbReference type="GO" id="GO:0000978">
    <property type="term" value="F:RNA polymerase II cis-regulatory region sequence-specific DNA binding"/>
    <property type="evidence" value="ECO:0007669"/>
    <property type="project" value="TreeGrafter"/>
</dbReference>
<dbReference type="CDD" id="cd01389">
    <property type="entry name" value="HMG-box_ROX1-like"/>
    <property type="match status" value="1"/>
</dbReference>
<dbReference type="Pfam" id="PF00505">
    <property type="entry name" value="HMG_box"/>
    <property type="match status" value="1"/>
</dbReference>
<dbReference type="InterPro" id="IPR036910">
    <property type="entry name" value="HMG_box_dom_sf"/>
</dbReference>
<protein>
    <recommendedName>
        <fullName evidence="5">HMG box domain-containing protein</fullName>
    </recommendedName>
</protein>
<dbReference type="SUPFAM" id="SSF47095">
    <property type="entry name" value="HMG-box"/>
    <property type="match status" value="1"/>
</dbReference>
<dbReference type="PROSITE" id="PS50118">
    <property type="entry name" value="HMG_BOX_2"/>
    <property type="match status" value="1"/>
</dbReference>
<keyword evidence="3" id="KW-0539">Nucleus</keyword>
<dbReference type="PANTHER" id="PTHR10270:SF161">
    <property type="entry name" value="SEX-DETERMINING REGION Y PROTEIN"/>
    <property type="match status" value="1"/>
</dbReference>
<dbReference type="Gene3D" id="1.10.30.10">
    <property type="entry name" value="High mobility group box domain"/>
    <property type="match status" value="1"/>
</dbReference>
<evidence type="ECO:0000256" key="3">
    <source>
        <dbReference type="PROSITE-ProRule" id="PRU00267"/>
    </source>
</evidence>
<organism evidence="6 7">
    <name type="scientific">Sparassis crispa</name>
    <dbReference type="NCBI Taxonomy" id="139825"/>
    <lineage>
        <taxon>Eukaryota</taxon>
        <taxon>Fungi</taxon>
        <taxon>Dikarya</taxon>
        <taxon>Basidiomycota</taxon>
        <taxon>Agaricomycotina</taxon>
        <taxon>Agaricomycetes</taxon>
        <taxon>Polyporales</taxon>
        <taxon>Sparassidaceae</taxon>
        <taxon>Sparassis</taxon>
    </lineage>
</organism>
<feature type="compositionally biased region" description="Basic residues" evidence="4">
    <location>
        <begin position="234"/>
        <end position="244"/>
    </location>
</feature>
<feature type="domain" description="HMG box" evidence="5">
    <location>
        <begin position="83"/>
        <end position="152"/>
    </location>
</feature>
<gene>
    <name evidence="6" type="ORF">SCP_0509630</name>
</gene>
<dbReference type="EMBL" id="BFAD01000005">
    <property type="protein sequence ID" value="GBE83904.1"/>
    <property type="molecule type" value="Genomic_DNA"/>
</dbReference>
<evidence type="ECO:0000256" key="2">
    <source>
        <dbReference type="ARBA" id="ARBA00023163"/>
    </source>
</evidence>
<dbReference type="GeneID" id="38780821"/>
<evidence type="ECO:0000313" key="6">
    <source>
        <dbReference type="EMBL" id="GBE83904.1"/>
    </source>
</evidence>
<dbReference type="GO" id="GO:0005634">
    <property type="term" value="C:nucleus"/>
    <property type="evidence" value="ECO:0007669"/>
    <property type="project" value="UniProtKB-UniRule"/>
</dbReference>
<dbReference type="OrthoDB" id="6247875at2759"/>
<sequence length="479" mass="51648">MPAERSMKRTKRSSPMAEGELTWAVSAEPPTFQPIMFTENLTPETFNEPPPKQTPSKSSLVPSDGDALPHPAGHKLKKPDGHVPRPCNPFILFRGWMIKQNLVPRGVEGNHSTLSSILGKTWRSLSEPGKQVWRDKARMELDRHKAKYPDYVFKPEHLKEPSASPRRKVREVGLKDEKRCEAIAALLVQGKSGDELAAAMEEFDKNHVPEVVTRFDAPVTAGAYSRGSSGPVRSARKGKGRKRAASSQATCSEPSSASSSSSSLASLSRSSSISLYESSASSSSSPWLPSDHIAPSAGPTFDPNMFGSFDEYLPSASSPCEPLTTYPNALEFFPQGSQDPGSSQAVTFHPPMLHVNTSYAWSSDSSTFSSGPGTPSSFAGVSATLHPDPAMGMVDLNGQQQIVEPFDPASFGYYPENVPGVDGSYGVPSVIDVLEATQFEPAKPAYLPTYNPPPYPPPGADLFDQAFSAYMAANSNFAF</sequence>
<evidence type="ECO:0000313" key="7">
    <source>
        <dbReference type="Proteomes" id="UP000287166"/>
    </source>
</evidence>